<dbReference type="Proteomes" id="UP000828390">
    <property type="component" value="Unassembled WGS sequence"/>
</dbReference>
<accession>A0A9D4E7G8</accession>
<reference evidence="3" key="1">
    <citation type="journal article" date="2019" name="bioRxiv">
        <title>The Genome of the Zebra Mussel, Dreissena polymorpha: A Resource for Invasive Species Research.</title>
        <authorList>
            <person name="McCartney M.A."/>
            <person name="Auch B."/>
            <person name="Kono T."/>
            <person name="Mallez S."/>
            <person name="Zhang Y."/>
            <person name="Obille A."/>
            <person name="Becker A."/>
            <person name="Abrahante J.E."/>
            <person name="Garbe J."/>
            <person name="Badalamenti J.P."/>
            <person name="Herman A."/>
            <person name="Mangelson H."/>
            <person name="Liachko I."/>
            <person name="Sullivan S."/>
            <person name="Sone E.D."/>
            <person name="Koren S."/>
            <person name="Silverstein K.A.T."/>
            <person name="Beckman K.B."/>
            <person name="Gohl D.M."/>
        </authorList>
    </citation>
    <scope>NUCLEOTIDE SEQUENCE</scope>
    <source>
        <strain evidence="3">Duluth1</strain>
        <tissue evidence="3">Whole animal</tissue>
    </source>
</reference>
<dbReference type="Gene3D" id="3.20.20.140">
    <property type="entry name" value="Metal-dependent hydrolases"/>
    <property type="match status" value="1"/>
</dbReference>
<dbReference type="InterPro" id="IPR001130">
    <property type="entry name" value="TatD-like"/>
</dbReference>
<evidence type="ECO:0000256" key="2">
    <source>
        <dbReference type="ARBA" id="ARBA00022801"/>
    </source>
</evidence>
<organism evidence="3 4">
    <name type="scientific">Dreissena polymorpha</name>
    <name type="common">Zebra mussel</name>
    <name type="synonym">Mytilus polymorpha</name>
    <dbReference type="NCBI Taxonomy" id="45954"/>
    <lineage>
        <taxon>Eukaryota</taxon>
        <taxon>Metazoa</taxon>
        <taxon>Spiralia</taxon>
        <taxon>Lophotrochozoa</taxon>
        <taxon>Mollusca</taxon>
        <taxon>Bivalvia</taxon>
        <taxon>Autobranchia</taxon>
        <taxon>Heteroconchia</taxon>
        <taxon>Euheterodonta</taxon>
        <taxon>Imparidentia</taxon>
        <taxon>Neoheterodontei</taxon>
        <taxon>Myida</taxon>
        <taxon>Dreissenoidea</taxon>
        <taxon>Dreissenidae</taxon>
        <taxon>Dreissena</taxon>
    </lineage>
</organism>
<dbReference type="GO" id="GO:0016788">
    <property type="term" value="F:hydrolase activity, acting on ester bonds"/>
    <property type="evidence" value="ECO:0007669"/>
    <property type="project" value="InterPro"/>
</dbReference>
<dbReference type="PANTHER" id="PTHR46363:SF1">
    <property type="entry name" value="DEOXYRIBONUCLEASE TATDN2-RELATED"/>
    <property type="match status" value="1"/>
</dbReference>
<protein>
    <submittedName>
        <fullName evidence="3">Uncharacterized protein</fullName>
    </submittedName>
</protein>
<dbReference type="EMBL" id="JAIWYP010000009">
    <property type="protein sequence ID" value="KAH3774586.1"/>
    <property type="molecule type" value="Genomic_DNA"/>
</dbReference>
<dbReference type="AlphaFoldDB" id="A0A9D4E7G8"/>
<dbReference type="PROSITE" id="PS01091">
    <property type="entry name" value="TATD_3"/>
    <property type="match status" value="1"/>
</dbReference>
<keyword evidence="4" id="KW-1185">Reference proteome</keyword>
<evidence type="ECO:0000256" key="1">
    <source>
        <dbReference type="ARBA" id="ARBA00009275"/>
    </source>
</evidence>
<dbReference type="SUPFAM" id="SSF51556">
    <property type="entry name" value="Metallo-dependent hydrolases"/>
    <property type="match status" value="1"/>
</dbReference>
<proteinExistence type="inferred from homology"/>
<keyword evidence="2" id="KW-0378">Hydrolase</keyword>
<sequence>MGSITVLRRIDGKRLLLETDAPYFAASNQELSSPSCIGVTAREVTKIRGSSWMDVLRQTTENAQQLYWG</sequence>
<reference evidence="3" key="2">
    <citation type="submission" date="2020-11" db="EMBL/GenBank/DDBJ databases">
        <authorList>
            <person name="McCartney M.A."/>
            <person name="Auch B."/>
            <person name="Kono T."/>
            <person name="Mallez S."/>
            <person name="Becker A."/>
            <person name="Gohl D.M."/>
            <person name="Silverstein K.A.T."/>
            <person name="Koren S."/>
            <person name="Bechman K.B."/>
            <person name="Herman A."/>
            <person name="Abrahante J.E."/>
            <person name="Garbe J."/>
        </authorList>
    </citation>
    <scope>NUCLEOTIDE SEQUENCE</scope>
    <source>
        <strain evidence="3">Duluth1</strain>
        <tissue evidence="3">Whole animal</tissue>
    </source>
</reference>
<evidence type="ECO:0000313" key="4">
    <source>
        <dbReference type="Proteomes" id="UP000828390"/>
    </source>
</evidence>
<dbReference type="InterPro" id="IPR032466">
    <property type="entry name" value="Metal_Hydrolase"/>
</dbReference>
<comment type="similarity">
    <text evidence="1">Belongs to the metallo-dependent hydrolases superfamily. TatD-type hydrolase family.</text>
</comment>
<dbReference type="InterPro" id="IPR018228">
    <property type="entry name" value="DNase_TatD-rel_CS"/>
</dbReference>
<evidence type="ECO:0000313" key="3">
    <source>
        <dbReference type="EMBL" id="KAH3774586.1"/>
    </source>
</evidence>
<dbReference type="PANTHER" id="PTHR46363">
    <property type="entry name" value="DEOXYRIBONUCLEASE TATDN2-RELATED"/>
    <property type="match status" value="1"/>
</dbReference>
<name>A0A9D4E7G8_DREPO</name>
<comment type="caution">
    <text evidence="3">The sequence shown here is derived from an EMBL/GenBank/DDBJ whole genome shotgun (WGS) entry which is preliminary data.</text>
</comment>
<gene>
    <name evidence="3" type="ORF">DPMN_175968</name>
</gene>
<dbReference type="Pfam" id="PF01026">
    <property type="entry name" value="TatD_DNase"/>
    <property type="match status" value="1"/>
</dbReference>